<dbReference type="AlphaFoldDB" id="A0A3M8C107"/>
<keyword evidence="3" id="KW-0805">Transcription regulation</keyword>
<gene>
    <name evidence="8" type="ORF">EDM52_19265</name>
</gene>
<feature type="domain" description="Sigma-54 factor interaction" evidence="6">
    <location>
        <begin position="285"/>
        <end position="515"/>
    </location>
</feature>
<evidence type="ECO:0000259" key="6">
    <source>
        <dbReference type="PROSITE" id="PS50045"/>
    </source>
</evidence>
<dbReference type="Pfam" id="PF00989">
    <property type="entry name" value="PAS"/>
    <property type="match status" value="1"/>
</dbReference>
<keyword evidence="2" id="KW-0067">ATP-binding</keyword>
<dbReference type="InterPro" id="IPR003593">
    <property type="entry name" value="AAA+_ATPase"/>
</dbReference>
<dbReference type="InterPro" id="IPR058031">
    <property type="entry name" value="AAA_lid_NorR"/>
</dbReference>
<keyword evidence="4" id="KW-0238">DNA-binding</keyword>
<evidence type="ECO:0000256" key="4">
    <source>
        <dbReference type="ARBA" id="ARBA00023125"/>
    </source>
</evidence>
<proteinExistence type="predicted"/>
<dbReference type="InterPro" id="IPR025943">
    <property type="entry name" value="Sigma_54_int_dom_ATP-bd_2"/>
</dbReference>
<keyword evidence="1" id="KW-0547">Nucleotide-binding</keyword>
<dbReference type="InterPro" id="IPR035965">
    <property type="entry name" value="PAS-like_dom_sf"/>
</dbReference>
<dbReference type="PROSITE" id="PS50045">
    <property type="entry name" value="SIGMA54_INTERACT_4"/>
    <property type="match status" value="1"/>
</dbReference>
<dbReference type="InterPro" id="IPR029016">
    <property type="entry name" value="GAF-like_dom_sf"/>
</dbReference>
<dbReference type="Pfam" id="PF25601">
    <property type="entry name" value="AAA_lid_14"/>
    <property type="match status" value="1"/>
</dbReference>
<dbReference type="InterPro" id="IPR025662">
    <property type="entry name" value="Sigma_54_int_dom_ATP-bd_1"/>
</dbReference>
<dbReference type="Gene3D" id="1.10.8.60">
    <property type="match status" value="1"/>
</dbReference>
<dbReference type="PROSITE" id="PS00688">
    <property type="entry name" value="SIGMA54_INTERACT_3"/>
    <property type="match status" value="1"/>
</dbReference>
<dbReference type="SUPFAM" id="SSF55785">
    <property type="entry name" value="PYP-like sensor domain (PAS domain)"/>
    <property type="match status" value="1"/>
</dbReference>
<dbReference type="InterPro" id="IPR013767">
    <property type="entry name" value="PAS_fold"/>
</dbReference>
<dbReference type="SUPFAM" id="SSF46689">
    <property type="entry name" value="Homeodomain-like"/>
    <property type="match status" value="1"/>
</dbReference>
<dbReference type="GO" id="GO:0006355">
    <property type="term" value="P:regulation of DNA-templated transcription"/>
    <property type="evidence" value="ECO:0007669"/>
    <property type="project" value="InterPro"/>
</dbReference>
<dbReference type="Gene3D" id="1.10.10.60">
    <property type="entry name" value="Homeodomain-like"/>
    <property type="match status" value="1"/>
</dbReference>
<dbReference type="GO" id="GO:0005524">
    <property type="term" value="F:ATP binding"/>
    <property type="evidence" value="ECO:0007669"/>
    <property type="project" value="UniProtKB-KW"/>
</dbReference>
<dbReference type="PANTHER" id="PTHR32071">
    <property type="entry name" value="TRANSCRIPTIONAL REGULATORY PROTEIN"/>
    <property type="match status" value="1"/>
</dbReference>
<evidence type="ECO:0000313" key="8">
    <source>
        <dbReference type="EMBL" id="RNB69396.1"/>
    </source>
</evidence>
<dbReference type="InterPro" id="IPR003018">
    <property type="entry name" value="GAF"/>
</dbReference>
<dbReference type="PANTHER" id="PTHR32071:SF57">
    <property type="entry name" value="C4-DICARBOXYLATE TRANSPORT TRANSCRIPTIONAL REGULATORY PROTEIN DCTD"/>
    <property type="match status" value="1"/>
</dbReference>
<evidence type="ECO:0000256" key="5">
    <source>
        <dbReference type="ARBA" id="ARBA00023163"/>
    </source>
</evidence>
<dbReference type="FunFam" id="3.40.50.300:FF:000006">
    <property type="entry name" value="DNA-binding transcriptional regulator NtrC"/>
    <property type="match status" value="1"/>
</dbReference>
<evidence type="ECO:0000259" key="7">
    <source>
        <dbReference type="PROSITE" id="PS50112"/>
    </source>
</evidence>
<accession>A0A3M8C107</accession>
<dbReference type="InterPro" id="IPR025944">
    <property type="entry name" value="Sigma_54_int_dom_CS"/>
</dbReference>
<evidence type="ECO:0000256" key="3">
    <source>
        <dbReference type="ARBA" id="ARBA00023015"/>
    </source>
</evidence>
<dbReference type="CDD" id="cd00130">
    <property type="entry name" value="PAS"/>
    <property type="match status" value="1"/>
</dbReference>
<name>A0A3M8C107_9BACL</name>
<dbReference type="Gene3D" id="3.30.450.40">
    <property type="match status" value="1"/>
</dbReference>
<dbReference type="SMART" id="SM00091">
    <property type="entry name" value="PAS"/>
    <property type="match status" value="1"/>
</dbReference>
<dbReference type="InterPro" id="IPR027417">
    <property type="entry name" value="P-loop_NTPase"/>
</dbReference>
<dbReference type="SUPFAM" id="SSF52540">
    <property type="entry name" value="P-loop containing nucleoside triphosphate hydrolases"/>
    <property type="match status" value="1"/>
</dbReference>
<dbReference type="EMBL" id="RHHR01000039">
    <property type="protein sequence ID" value="RNB69396.1"/>
    <property type="molecule type" value="Genomic_DNA"/>
</dbReference>
<dbReference type="PROSITE" id="PS50112">
    <property type="entry name" value="PAS"/>
    <property type="match status" value="1"/>
</dbReference>
<dbReference type="Pfam" id="PF13185">
    <property type="entry name" value="GAF_2"/>
    <property type="match status" value="1"/>
</dbReference>
<keyword evidence="9" id="KW-1185">Reference proteome</keyword>
<dbReference type="InterPro" id="IPR009057">
    <property type="entry name" value="Homeodomain-like_sf"/>
</dbReference>
<evidence type="ECO:0000256" key="1">
    <source>
        <dbReference type="ARBA" id="ARBA00022741"/>
    </source>
</evidence>
<dbReference type="Gene3D" id="3.30.450.20">
    <property type="entry name" value="PAS domain"/>
    <property type="match status" value="1"/>
</dbReference>
<dbReference type="Proteomes" id="UP000282028">
    <property type="component" value="Unassembled WGS sequence"/>
</dbReference>
<evidence type="ECO:0000256" key="2">
    <source>
        <dbReference type="ARBA" id="ARBA00022840"/>
    </source>
</evidence>
<dbReference type="SUPFAM" id="SSF55781">
    <property type="entry name" value="GAF domain-like"/>
    <property type="match status" value="1"/>
</dbReference>
<dbReference type="RefSeq" id="WP_122910571.1">
    <property type="nucleotide sequence ID" value="NZ_CBCSBE010000025.1"/>
</dbReference>
<comment type="caution">
    <text evidence="8">The sequence shown here is derived from an EMBL/GenBank/DDBJ whole genome shotgun (WGS) entry which is preliminary data.</text>
</comment>
<organism evidence="8 9">
    <name type="scientific">Brevibacillus invocatus</name>
    <dbReference type="NCBI Taxonomy" id="173959"/>
    <lineage>
        <taxon>Bacteria</taxon>
        <taxon>Bacillati</taxon>
        <taxon>Bacillota</taxon>
        <taxon>Bacilli</taxon>
        <taxon>Bacillales</taxon>
        <taxon>Paenibacillaceae</taxon>
        <taxon>Brevibacillus</taxon>
    </lineage>
</organism>
<dbReference type="Pfam" id="PF00158">
    <property type="entry name" value="Sigma54_activat"/>
    <property type="match status" value="1"/>
</dbReference>
<dbReference type="GO" id="GO:0003677">
    <property type="term" value="F:DNA binding"/>
    <property type="evidence" value="ECO:0007669"/>
    <property type="project" value="UniProtKB-KW"/>
</dbReference>
<dbReference type="PROSITE" id="PS00676">
    <property type="entry name" value="SIGMA54_INTERACT_2"/>
    <property type="match status" value="1"/>
</dbReference>
<dbReference type="InterPro" id="IPR002078">
    <property type="entry name" value="Sigma_54_int"/>
</dbReference>
<dbReference type="CDD" id="cd00009">
    <property type="entry name" value="AAA"/>
    <property type="match status" value="1"/>
</dbReference>
<protein>
    <submittedName>
        <fullName evidence="8">PAS domain-containing protein</fullName>
    </submittedName>
</protein>
<dbReference type="PROSITE" id="PS00675">
    <property type="entry name" value="SIGMA54_INTERACT_1"/>
    <property type="match status" value="1"/>
</dbReference>
<sequence length="606" mass="68662">MSLLRDFQEITQQVAEAISAALQIETEIVDDQMTIIAGTGYYEKRINSKEEDGQIEAGYLYGRVITTNQPYFIEDARNDPHYDPSVLQGITQELAELCSPIQYKGQVIGVIGLIAFNESQRHRLIHNRLAYLTFLQRMTELLTSKIAEQEAWNQWKKTFVQLETLIESIPEGILAIDENGIITTCNMTAEQLIQKQKHELIGTPLHAIWQHSPMLQVLSSGIGYIEQEEIYSLENHDMHFIVTARPIRVNSRVAGVVASFRRMVDMRRLAYVLTNEHKNLYFSEMQGKSRALSLVIKQAEQVARGTSNILITGESGTGKGMLAAAIHSSSSRRTGPFIIVNCGAIPEALLESELFGYDAGAFTGAKREGKAGKFELADGGTIFLDEIGDLPLHLQVKLLHVLQSKQVERVGSNKLRPVDIRVISATNKNLEEMVSDKEFREDLYFRLNVIPLHMPPLRERSDDIPLLLDYFLAKYRQLFNHPVLDFTPEVKAVLRHYHWPGNVRELENAVEYAVNMETSPYIGLESIPARIRQHQSISAIATPGESELPLKERIRRHERQILSSLLEQHGQSLEAKKHIAEKLEIGLATLYRKLEGHKLLNDEKVF</sequence>
<dbReference type="InterPro" id="IPR000014">
    <property type="entry name" value="PAS"/>
</dbReference>
<reference evidence="8 9" key="1">
    <citation type="submission" date="2018-10" db="EMBL/GenBank/DDBJ databases">
        <title>Phylogenomics of Brevibacillus.</title>
        <authorList>
            <person name="Dunlap C."/>
        </authorList>
    </citation>
    <scope>NUCLEOTIDE SEQUENCE [LARGE SCALE GENOMIC DNA]</scope>
    <source>
        <strain evidence="8 9">JCM 12215</strain>
    </source>
</reference>
<keyword evidence="5" id="KW-0804">Transcription</keyword>
<dbReference type="OrthoDB" id="9771372at2"/>
<dbReference type="SMART" id="SM00382">
    <property type="entry name" value="AAA"/>
    <property type="match status" value="1"/>
</dbReference>
<dbReference type="Gene3D" id="3.40.50.300">
    <property type="entry name" value="P-loop containing nucleotide triphosphate hydrolases"/>
    <property type="match status" value="1"/>
</dbReference>
<evidence type="ECO:0000313" key="9">
    <source>
        <dbReference type="Proteomes" id="UP000282028"/>
    </source>
</evidence>
<feature type="domain" description="PAS" evidence="7">
    <location>
        <begin position="158"/>
        <end position="202"/>
    </location>
</feature>